<dbReference type="PROSITE" id="PS50215">
    <property type="entry name" value="ADAM_MEPRO"/>
    <property type="match status" value="1"/>
</dbReference>
<dbReference type="WBParaSite" id="EEL_0000154501-mRNA-1">
    <property type="protein sequence ID" value="EEL_0000154501-mRNA-1"/>
    <property type="gene ID" value="EEL_0000154501"/>
</dbReference>
<dbReference type="Pfam" id="PF17771">
    <property type="entry name" value="ADAMTS_CR_2"/>
    <property type="match status" value="1"/>
</dbReference>
<evidence type="ECO:0000256" key="7">
    <source>
        <dbReference type="ARBA" id="ARBA00023049"/>
    </source>
</evidence>
<evidence type="ECO:0000256" key="4">
    <source>
        <dbReference type="ARBA" id="ARBA00022723"/>
    </source>
</evidence>
<evidence type="ECO:0000313" key="14">
    <source>
        <dbReference type="WBParaSite" id="EEL_0000154501-mRNA-1"/>
    </source>
</evidence>
<evidence type="ECO:0000256" key="1">
    <source>
        <dbReference type="ARBA" id="ARBA00004613"/>
    </source>
</evidence>
<evidence type="ECO:0000256" key="3">
    <source>
        <dbReference type="ARBA" id="ARBA00022670"/>
    </source>
</evidence>
<evidence type="ECO:0000256" key="10">
    <source>
        <dbReference type="PROSITE-ProRule" id="PRU00276"/>
    </source>
</evidence>
<dbReference type="InterPro" id="IPR036383">
    <property type="entry name" value="TSP1_rpt_sf"/>
</dbReference>
<keyword evidence="3" id="KW-0645">Protease</keyword>
<dbReference type="InterPro" id="IPR041645">
    <property type="entry name" value="ADAMTS_CR_2"/>
</dbReference>
<sequence>MSSASHGLAFVIVMNSAIFFDILESPWVTIQSLQFLLGSYVFVEQKKWNSEWKLTAEGSAFNYTIPAEGNLDSLFIFPQLDPVTLEIGLFLDSKLYEHFQREYIGDPEQHLVDFSLALINNVHVLYQQSSMTPNLDIVIVRFELWKKQPTGLDTLAHRNGQAQTLLNLFCRHQATLNPGTDLTDPEHWDHGILLTGYDIYHTTTSVAGVAPVARMCDQIFACSLVEGMHLGRSFVLAHEMGHNMGMVHDGIQNQCGRSCCLMSAVNGAGKTTWSECSVREFNAFLLQLDESGRGNCLRDGSDGLLIYNHLEDGRLPGQRFTADQQCSYFWGRGFEVEIPRGKTMDDICRILWCGNNGSTISTAHPALEGSWCGGNKVFCIEGQCRQWPQRIVPAKVDGGWTEWSGKEKRCPISQCQITDSIQIRSQMRTCTRPAPNNGGKKCEGSNLRGLICGDVKSSCKAMTFLEYGTKLCTAIKDDLEKPDLQLTGATFLHSAQPCKIWCHLIDSDLIRNKGHYPDGSPCGPGQFCVGGQCLTLMCDNKALVKSVEDCPAALDTDGQEWSEWTGWSGCSVSCGSDGKQQRGRTCQSQRCVGEAVDSRSCLPEVPACQELGKRNGCNGSCDDRVQNRTQICMKGQNCSNAINEGHDCSKDSCSAWNEWELWSSCSTTCGSGQRTRKRQCSVLNQCEGEGTQIEPCETKKCAPETWGDWLPCSASCGLGFQLRERLCDGSLCASGQKQARTCNEKDCSSGGLLLRLWSDWSDWLPCSASCGEGVEIRVQKCITGNCPKSDSAIEQRRCVLRPCPEWTTWSDWSDCLTCEHEEVRSRERDCRIGLIRAGSDEHECPGETKETESCDISCEASSRISDKKSFRKIPLGLIGKAINPEAKELAAWDEWQEWQPCSRSCGAGTRIRKRTCRNGTSCTEGESILDIQLCSGNSCGTSAWYRFDVNTGNSDWISWSDWSSCSTSCGEGVQIRFRKCKAFSVLVCSGTMVEERSCNNTPCPDVLSPVTSSSSPDTSCKESLLSRSGSEEPNDSQQLTGNTIMEDALKNLKKSSCCTFTIAVPKWSQWSEWSHCSCFSMNEFRRRFCQIMEPLVQGFCVGAILEKRTCNPHICLPENGDWSNWSDWSLCSSSCGIPGHQVRSRMCSNPVPSNRGSYCTGFSSDQRPCVPSRACVGTPINGQWTSWSEWSQCSDPCNHGHRSRTRFCSDPRPSEGGLQCHGSDFEITPCNDTSRCLPSQDGAWTEWNPWSTCAICGFTYQSRQRHCGMPLPQGTGKACIGLAYMTRMCKTALCKDSIDGIWSQWGEWSACVVGSNSALKTRNRTCTSPKPTNGGYPCFGRSFETKICELKLSKKNCSNLIRNAYTIEMKSMITDG</sequence>
<dbReference type="InterPro" id="IPR050439">
    <property type="entry name" value="ADAMTS_ADAMTS-like"/>
</dbReference>
<dbReference type="Pfam" id="PF01421">
    <property type="entry name" value="Reprolysin"/>
    <property type="match status" value="1"/>
</dbReference>
<feature type="binding site" evidence="10">
    <location>
        <position position="242"/>
    </location>
    <ligand>
        <name>Zn(2+)</name>
        <dbReference type="ChEBI" id="CHEBI:29105"/>
        <note>catalytic</note>
    </ligand>
</feature>
<dbReference type="SUPFAM" id="SSF55486">
    <property type="entry name" value="Metalloproteases ('zincins'), catalytic domain"/>
    <property type="match status" value="1"/>
</dbReference>
<feature type="disulfide bond" evidence="10">
    <location>
        <begin position="255"/>
        <end position="260"/>
    </location>
</feature>
<feature type="region of interest" description="Disordered" evidence="11">
    <location>
        <begin position="1008"/>
        <end position="1040"/>
    </location>
</feature>
<evidence type="ECO:0000256" key="9">
    <source>
        <dbReference type="ARBA" id="ARBA00023180"/>
    </source>
</evidence>
<feature type="compositionally biased region" description="Low complexity" evidence="11">
    <location>
        <begin position="1008"/>
        <end position="1018"/>
    </location>
</feature>
<evidence type="ECO:0000256" key="5">
    <source>
        <dbReference type="ARBA" id="ARBA00022801"/>
    </source>
</evidence>
<keyword evidence="2" id="KW-0964">Secreted</keyword>
<evidence type="ECO:0000256" key="6">
    <source>
        <dbReference type="ARBA" id="ARBA00022833"/>
    </source>
</evidence>
<dbReference type="InterPro" id="IPR057401">
    <property type="entry name" value="Adt-1/2-like_dom"/>
</dbReference>
<evidence type="ECO:0000256" key="8">
    <source>
        <dbReference type="ARBA" id="ARBA00023157"/>
    </source>
</evidence>
<feature type="active site" evidence="10">
    <location>
        <position position="239"/>
    </location>
</feature>
<keyword evidence="6 10" id="KW-0862">Zinc</keyword>
<dbReference type="PROSITE" id="PS50092">
    <property type="entry name" value="TSP1"/>
    <property type="match status" value="12"/>
</dbReference>
<evidence type="ECO:0000313" key="13">
    <source>
        <dbReference type="Proteomes" id="UP000050640"/>
    </source>
</evidence>
<comment type="caution">
    <text evidence="10">Lacks conserved residue(s) required for the propagation of feature annotation.</text>
</comment>
<dbReference type="PANTHER" id="PTHR13723">
    <property type="entry name" value="ADAMTS A DISINTEGRIN AND METALLOPROTEASE WITH THROMBOSPONDIN MOTIFS PROTEASE"/>
    <property type="match status" value="1"/>
</dbReference>
<dbReference type="CDD" id="cd04273">
    <property type="entry name" value="ZnMc_ADAMTS_like"/>
    <property type="match status" value="1"/>
</dbReference>
<dbReference type="GO" id="GO:0005576">
    <property type="term" value="C:extracellular region"/>
    <property type="evidence" value="ECO:0007669"/>
    <property type="project" value="UniProtKB-SubCell"/>
</dbReference>
<accession>A0A0R3RJ86</accession>
<keyword evidence="9" id="KW-0325">Glycoprotein</keyword>
<proteinExistence type="predicted"/>
<dbReference type="InterPro" id="IPR001590">
    <property type="entry name" value="Peptidase_M12B"/>
</dbReference>
<dbReference type="Pfam" id="PF00090">
    <property type="entry name" value="TSP_1"/>
    <property type="match status" value="12"/>
</dbReference>
<evidence type="ECO:0000256" key="2">
    <source>
        <dbReference type="ARBA" id="ARBA00022525"/>
    </source>
</evidence>
<keyword evidence="13" id="KW-1185">Reference proteome</keyword>
<dbReference type="Gene3D" id="3.40.390.10">
    <property type="entry name" value="Collagenase (Catalytic Domain)"/>
    <property type="match status" value="1"/>
</dbReference>
<keyword evidence="4 10" id="KW-0479">Metal-binding</keyword>
<reference evidence="14" key="1">
    <citation type="submission" date="2017-02" db="UniProtKB">
        <authorList>
            <consortium name="WormBaseParasite"/>
        </authorList>
    </citation>
    <scope>IDENTIFICATION</scope>
</reference>
<dbReference type="SUPFAM" id="SSF82895">
    <property type="entry name" value="TSP-1 type 1 repeat"/>
    <property type="match status" value="12"/>
</dbReference>
<dbReference type="GO" id="GO:0046872">
    <property type="term" value="F:metal ion binding"/>
    <property type="evidence" value="ECO:0007669"/>
    <property type="project" value="UniProtKB-KW"/>
</dbReference>
<organism evidence="13 14">
    <name type="scientific">Elaeophora elaphi</name>
    <dbReference type="NCBI Taxonomy" id="1147741"/>
    <lineage>
        <taxon>Eukaryota</taxon>
        <taxon>Metazoa</taxon>
        <taxon>Ecdysozoa</taxon>
        <taxon>Nematoda</taxon>
        <taxon>Chromadorea</taxon>
        <taxon>Rhabditida</taxon>
        <taxon>Spirurina</taxon>
        <taxon>Spiruromorpha</taxon>
        <taxon>Filarioidea</taxon>
        <taxon>Onchocercidae</taxon>
        <taxon>Elaeophora</taxon>
    </lineage>
</organism>
<dbReference type="GO" id="GO:0031012">
    <property type="term" value="C:extracellular matrix"/>
    <property type="evidence" value="ECO:0007669"/>
    <property type="project" value="TreeGrafter"/>
</dbReference>
<dbReference type="FunFam" id="2.20.100.10:FF:000001">
    <property type="entry name" value="semaphorin-5A isoform X1"/>
    <property type="match status" value="3"/>
</dbReference>
<dbReference type="SMART" id="SM00209">
    <property type="entry name" value="TSP1"/>
    <property type="match status" value="12"/>
</dbReference>
<feature type="binding site" evidence="10">
    <location>
        <position position="248"/>
    </location>
    <ligand>
        <name>Zn(2+)</name>
        <dbReference type="ChEBI" id="CHEBI:29105"/>
        <note>catalytic</note>
    </ligand>
</feature>
<dbReference type="Proteomes" id="UP000050640">
    <property type="component" value="Unplaced"/>
</dbReference>
<keyword evidence="5" id="KW-0378">Hydrolase</keyword>
<name>A0A0R3RJ86_9BILA</name>
<comment type="subcellular location">
    <subcellularLocation>
        <location evidence="1">Secreted</location>
    </subcellularLocation>
</comment>
<feature type="binding site" evidence="10">
    <location>
        <position position="238"/>
    </location>
    <ligand>
        <name>Zn(2+)</name>
        <dbReference type="ChEBI" id="CHEBI:29105"/>
        <note>catalytic</note>
    </ligand>
</feature>
<dbReference type="InterPro" id="IPR024079">
    <property type="entry name" value="MetalloPept_cat_dom_sf"/>
</dbReference>
<dbReference type="PANTHER" id="PTHR13723:SF315">
    <property type="entry name" value="NO LONG NERVE CORD, ISOFORM C"/>
    <property type="match status" value="1"/>
</dbReference>
<keyword evidence="8 10" id="KW-1015">Disulfide bond</keyword>
<dbReference type="Gene3D" id="3.40.1620.60">
    <property type="match status" value="1"/>
</dbReference>
<feature type="domain" description="Peptidase M12B" evidence="12">
    <location>
        <begin position="83"/>
        <end position="285"/>
    </location>
</feature>
<dbReference type="STRING" id="1147741.A0A0R3RJ86"/>
<dbReference type="GO" id="GO:0030198">
    <property type="term" value="P:extracellular matrix organization"/>
    <property type="evidence" value="ECO:0007669"/>
    <property type="project" value="TreeGrafter"/>
</dbReference>
<dbReference type="InterPro" id="IPR000884">
    <property type="entry name" value="TSP1_rpt"/>
</dbReference>
<dbReference type="GO" id="GO:0004222">
    <property type="term" value="F:metalloendopeptidase activity"/>
    <property type="evidence" value="ECO:0007669"/>
    <property type="project" value="InterPro"/>
</dbReference>
<keyword evidence="7" id="KW-0482">Metalloprotease</keyword>
<evidence type="ECO:0000259" key="12">
    <source>
        <dbReference type="PROSITE" id="PS50215"/>
    </source>
</evidence>
<dbReference type="Gene3D" id="2.20.100.10">
    <property type="entry name" value="Thrombospondin type-1 (TSP1) repeat"/>
    <property type="match status" value="11"/>
</dbReference>
<dbReference type="GO" id="GO:0006508">
    <property type="term" value="P:proteolysis"/>
    <property type="evidence" value="ECO:0007669"/>
    <property type="project" value="UniProtKB-KW"/>
</dbReference>
<dbReference type="Pfam" id="PF25379">
    <property type="entry name" value="Adt-1"/>
    <property type="match status" value="1"/>
</dbReference>
<protein>
    <submittedName>
        <fullName evidence="14">Peptidase M12B domain-containing protein</fullName>
    </submittedName>
</protein>
<evidence type="ECO:0000256" key="11">
    <source>
        <dbReference type="SAM" id="MobiDB-lite"/>
    </source>
</evidence>